<keyword evidence="1" id="KW-1133">Transmembrane helix</keyword>
<dbReference type="AlphaFoldDB" id="A0A4W4H7N1"/>
<reference evidence="2" key="3">
    <citation type="submission" date="2020-05" db="EMBL/GenBank/DDBJ databases">
        <title>Electrophorus electricus (electric eel) genome, fEleEle1, primary haplotype.</title>
        <authorList>
            <person name="Myers G."/>
            <person name="Meyer A."/>
            <person name="Fedrigo O."/>
            <person name="Formenti G."/>
            <person name="Rhie A."/>
            <person name="Tracey A."/>
            <person name="Sims Y."/>
            <person name="Jarvis E.D."/>
        </authorList>
    </citation>
    <scope>NUCLEOTIDE SEQUENCE [LARGE SCALE GENOMIC DNA]</scope>
</reference>
<keyword evidence="3" id="KW-1185">Reference proteome</keyword>
<organism evidence="2 3">
    <name type="scientific">Electrophorus electricus</name>
    <name type="common">Electric eel</name>
    <name type="synonym">Gymnotus electricus</name>
    <dbReference type="NCBI Taxonomy" id="8005"/>
    <lineage>
        <taxon>Eukaryota</taxon>
        <taxon>Metazoa</taxon>
        <taxon>Chordata</taxon>
        <taxon>Craniata</taxon>
        <taxon>Vertebrata</taxon>
        <taxon>Euteleostomi</taxon>
        <taxon>Actinopterygii</taxon>
        <taxon>Neopterygii</taxon>
        <taxon>Teleostei</taxon>
        <taxon>Ostariophysi</taxon>
        <taxon>Gymnotiformes</taxon>
        <taxon>Gymnotoidei</taxon>
        <taxon>Gymnotidae</taxon>
        <taxon>Electrophorus</taxon>
    </lineage>
</organism>
<feature type="transmembrane region" description="Helical" evidence="1">
    <location>
        <begin position="12"/>
        <end position="35"/>
    </location>
</feature>
<name>A0A4W4H7N1_ELEEL</name>
<reference evidence="3" key="1">
    <citation type="journal article" date="2014" name="Science">
        <title>Nonhuman genetics. Genomic basis for the convergent evolution of electric organs.</title>
        <authorList>
            <person name="Gallant J.R."/>
            <person name="Traeger L.L."/>
            <person name="Volkening J.D."/>
            <person name="Moffett H."/>
            <person name="Chen P.H."/>
            <person name="Novina C.D."/>
            <person name="Phillips G.N.Jr."/>
            <person name="Anand R."/>
            <person name="Wells G.B."/>
            <person name="Pinch M."/>
            <person name="Guth R."/>
            <person name="Unguez G.A."/>
            <person name="Albert J.S."/>
            <person name="Zakon H.H."/>
            <person name="Samanta M.P."/>
            <person name="Sussman M.R."/>
        </authorList>
    </citation>
    <scope>NUCLEOTIDE SEQUENCE [LARGE SCALE GENOMIC DNA]</scope>
</reference>
<proteinExistence type="predicted"/>
<accession>A0A4W4H7N1</accession>
<reference evidence="3" key="2">
    <citation type="journal article" date="2017" name="Sci. Adv.">
        <title>A tail of two voltages: Proteomic comparison of the three electric organs of the electric eel.</title>
        <authorList>
            <person name="Traeger L.L."/>
            <person name="Sabat G."/>
            <person name="Barrett-Wilt G.A."/>
            <person name="Wells G.B."/>
            <person name="Sussman M.R."/>
        </authorList>
    </citation>
    <scope>NUCLEOTIDE SEQUENCE [LARGE SCALE GENOMIC DNA]</scope>
</reference>
<protein>
    <submittedName>
        <fullName evidence="2">Uncharacterized protein</fullName>
    </submittedName>
</protein>
<reference evidence="2" key="4">
    <citation type="submission" date="2025-08" db="UniProtKB">
        <authorList>
            <consortium name="Ensembl"/>
        </authorList>
    </citation>
    <scope>IDENTIFICATION</scope>
</reference>
<dbReference type="Proteomes" id="UP000314983">
    <property type="component" value="Chromosome 12"/>
</dbReference>
<sequence length="87" mass="9500">AQSGGSQLSSCLGLSVYSLGMMLFLSLSLSPTLFVTLTHTLFHSFTHTLSVSLSFVLSCHYCFTDLIQLGGKWQMSVSQWLLPSLLP</sequence>
<dbReference type="Ensembl" id="ENSEEET00000046509.2">
    <property type="protein sequence ID" value="ENSEEEP00000046001.1"/>
    <property type="gene ID" value="ENSEEEG00000021676.2"/>
</dbReference>
<evidence type="ECO:0000313" key="2">
    <source>
        <dbReference type="Ensembl" id="ENSEEEP00000046001.1"/>
    </source>
</evidence>
<keyword evidence="1" id="KW-0472">Membrane</keyword>
<keyword evidence="1" id="KW-0812">Transmembrane</keyword>
<evidence type="ECO:0000313" key="3">
    <source>
        <dbReference type="Proteomes" id="UP000314983"/>
    </source>
</evidence>
<evidence type="ECO:0000256" key="1">
    <source>
        <dbReference type="SAM" id="Phobius"/>
    </source>
</evidence>
<reference evidence="2" key="5">
    <citation type="submission" date="2025-09" db="UniProtKB">
        <authorList>
            <consortium name="Ensembl"/>
        </authorList>
    </citation>
    <scope>IDENTIFICATION</scope>
</reference>